<dbReference type="GO" id="GO:0006355">
    <property type="term" value="P:regulation of DNA-templated transcription"/>
    <property type="evidence" value="ECO:0007669"/>
    <property type="project" value="InterPro"/>
</dbReference>
<dbReference type="EMBL" id="MNUK01000040">
    <property type="protein sequence ID" value="OIN91597.1"/>
    <property type="molecule type" value="Genomic_DNA"/>
</dbReference>
<dbReference type="Gene3D" id="1.10.1220.10">
    <property type="entry name" value="Met repressor-like"/>
    <property type="match status" value="1"/>
</dbReference>
<sequence>MISTINISLPKKLKEAADALVASGEYASFSDLARTAIRQAILERKYKTMLEEAKREEAMGLSTVIKNKEELDAYLDRIAK</sequence>
<comment type="caution">
    <text evidence="1">The sequence shown here is derived from an EMBL/GenBank/DDBJ whole genome shotgun (WGS) entry which is preliminary data.</text>
</comment>
<proteinExistence type="predicted"/>
<dbReference type="Proteomes" id="UP000182345">
    <property type="component" value="Unassembled WGS sequence"/>
</dbReference>
<organism evidence="1 2">
    <name type="scientific">Candidatus Collierbacteria bacterium CG1_02_44_10</name>
    <dbReference type="NCBI Taxonomy" id="1805087"/>
    <lineage>
        <taxon>Bacteria</taxon>
        <taxon>Candidatus Collieribacteriota</taxon>
    </lineage>
</organism>
<evidence type="ECO:0000313" key="1">
    <source>
        <dbReference type="EMBL" id="OIN91597.1"/>
    </source>
</evidence>
<dbReference type="SUPFAM" id="SSF47598">
    <property type="entry name" value="Ribbon-helix-helix"/>
    <property type="match status" value="1"/>
</dbReference>
<dbReference type="InterPro" id="IPR010985">
    <property type="entry name" value="Ribbon_hlx_hlx"/>
</dbReference>
<dbReference type="CDD" id="cd22231">
    <property type="entry name" value="RHH_NikR_HicB-like"/>
    <property type="match status" value="1"/>
</dbReference>
<reference evidence="1 2" key="1">
    <citation type="journal article" date="2016" name="Environ. Microbiol.">
        <title>Genomic resolution of a cold subsurface aquifer community provides metabolic insights for novel microbes adapted to high CO concentrations.</title>
        <authorList>
            <person name="Probst A.J."/>
            <person name="Castelle C.J."/>
            <person name="Singh A."/>
            <person name="Brown C.T."/>
            <person name="Anantharaman K."/>
            <person name="Sharon I."/>
            <person name="Hug L.A."/>
            <person name="Burstein D."/>
            <person name="Emerson J.B."/>
            <person name="Thomas B.C."/>
            <person name="Banfield J.F."/>
        </authorList>
    </citation>
    <scope>NUCLEOTIDE SEQUENCE [LARGE SCALE GENOMIC DNA]</scope>
    <source>
        <strain evidence="1">CG1_02_44_10</strain>
    </source>
</reference>
<dbReference type="AlphaFoldDB" id="A0A1J4S001"/>
<accession>A0A1J4S001</accession>
<gene>
    <name evidence="1" type="ORF">AUJ42_01615</name>
</gene>
<dbReference type="InterPro" id="IPR013321">
    <property type="entry name" value="Arc_rbn_hlx_hlx"/>
</dbReference>
<evidence type="ECO:0000313" key="2">
    <source>
        <dbReference type="Proteomes" id="UP000182345"/>
    </source>
</evidence>
<name>A0A1J4S001_9BACT</name>
<protein>
    <submittedName>
        <fullName evidence="1">Uncharacterized protein</fullName>
    </submittedName>
</protein>